<dbReference type="InterPro" id="IPR016024">
    <property type="entry name" value="ARM-type_fold"/>
</dbReference>
<gene>
    <name evidence="1" type="ORF">RJ641_034711</name>
</gene>
<comment type="caution">
    <text evidence="1">The sequence shown here is derived from an EMBL/GenBank/DDBJ whole genome shotgun (WGS) entry which is preliminary data.</text>
</comment>
<accession>A0AAN8VRN7</accession>
<dbReference type="EMBL" id="JBAMMX010000008">
    <property type="protein sequence ID" value="KAK6934556.1"/>
    <property type="molecule type" value="Genomic_DNA"/>
</dbReference>
<sequence length="229" mass="24868">MGVRFLVESARCSNIVSRTKAAQAIGLLGVTRTTRGMVVELGNALGVVSCHVGYIRPVAQAGAINLYAQLLEGADPMGREIVEDVFCVLAIAEGNVVDIIDHLLRILVVDDDDARSAAADVLWDLSDYEQAVCALCNAAAIPLMVELLIEGSSDVVEKNESEETSDNAVEALINFSEDLLLHDMVANVLDNPLFQEMQSRMSQLHASNEHMARSLRQMSMEALTWNPKS</sequence>
<proteinExistence type="predicted"/>
<dbReference type="PANTHER" id="PTHR46241:SF1">
    <property type="entry name" value="OUTER DYNEIN ARM-DOCKING COMPLEX SUBUNIT 2"/>
    <property type="match status" value="1"/>
</dbReference>
<dbReference type="Proteomes" id="UP001370490">
    <property type="component" value="Unassembled WGS sequence"/>
</dbReference>
<protein>
    <submittedName>
        <fullName evidence="1">Uncharacterized protein</fullName>
    </submittedName>
</protein>
<evidence type="ECO:0000313" key="2">
    <source>
        <dbReference type="Proteomes" id="UP001370490"/>
    </source>
</evidence>
<organism evidence="1 2">
    <name type="scientific">Dillenia turbinata</name>
    <dbReference type="NCBI Taxonomy" id="194707"/>
    <lineage>
        <taxon>Eukaryota</taxon>
        <taxon>Viridiplantae</taxon>
        <taxon>Streptophyta</taxon>
        <taxon>Embryophyta</taxon>
        <taxon>Tracheophyta</taxon>
        <taxon>Spermatophyta</taxon>
        <taxon>Magnoliopsida</taxon>
        <taxon>eudicotyledons</taxon>
        <taxon>Gunneridae</taxon>
        <taxon>Pentapetalae</taxon>
        <taxon>Dilleniales</taxon>
        <taxon>Dilleniaceae</taxon>
        <taxon>Dillenia</taxon>
    </lineage>
</organism>
<dbReference type="InterPro" id="IPR011989">
    <property type="entry name" value="ARM-like"/>
</dbReference>
<dbReference type="PANTHER" id="PTHR46241">
    <property type="entry name" value="ARMADILLO REPEAT-CONTAINING PROTEIN 4 ARMC4"/>
    <property type="match status" value="1"/>
</dbReference>
<dbReference type="AlphaFoldDB" id="A0AAN8VRN7"/>
<reference evidence="1 2" key="1">
    <citation type="submission" date="2023-12" db="EMBL/GenBank/DDBJ databases">
        <title>A high-quality genome assembly for Dillenia turbinata (Dilleniales).</title>
        <authorList>
            <person name="Chanderbali A."/>
        </authorList>
    </citation>
    <scope>NUCLEOTIDE SEQUENCE [LARGE SCALE GENOMIC DNA]</scope>
    <source>
        <strain evidence="1">LSX21</strain>
        <tissue evidence="1">Leaf</tissue>
    </source>
</reference>
<keyword evidence="2" id="KW-1185">Reference proteome</keyword>
<evidence type="ECO:0000313" key="1">
    <source>
        <dbReference type="EMBL" id="KAK6934556.1"/>
    </source>
</evidence>
<name>A0AAN8VRN7_9MAGN</name>
<dbReference type="Gene3D" id="1.25.10.10">
    <property type="entry name" value="Leucine-rich Repeat Variant"/>
    <property type="match status" value="1"/>
</dbReference>
<dbReference type="SUPFAM" id="SSF48371">
    <property type="entry name" value="ARM repeat"/>
    <property type="match status" value="1"/>
</dbReference>